<keyword evidence="2" id="KW-1185">Reference proteome</keyword>
<dbReference type="InterPro" id="IPR036155">
    <property type="entry name" value="Crypto/Photolyase_N_sf"/>
</dbReference>
<organism evidence="1 2">
    <name type="scientific">Aegilops tauschii subsp. strangulata</name>
    <name type="common">Goatgrass</name>
    <dbReference type="NCBI Taxonomy" id="200361"/>
    <lineage>
        <taxon>Eukaryota</taxon>
        <taxon>Viridiplantae</taxon>
        <taxon>Streptophyta</taxon>
        <taxon>Embryophyta</taxon>
        <taxon>Tracheophyta</taxon>
        <taxon>Spermatophyta</taxon>
        <taxon>Magnoliopsida</taxon>
        <taxon>Liliopsida</taxon>
        <taxon>Poales</taxon>
        <taxon>Poaceae</taxon>
        <taxon>BOP clade</taxon>
        <taxon>Pooideae</taxon>
        <taxon>Triticodae</taxon>
        <taxon>Triticeae</taxon>
        <taxon>Triticinae</taxon>
        <taxon>Aegilops</taxon>
    </lineage>
</organism>
<dbReference type="Gramene" id="AET5Gv20737000.21">
    <property type="protein sequence ID" value="AET5Gv20737000.21"/>
    <property type="gene ID" value="AET5Gv20737000"/>
</dbReference>
<dbReference type="SUPFAM" id="SSF52425">
    <property type="entry name" value="Cryptochrome/photolyase, N-terminal domain"/>
    <property type="match status" value="1"/>
</dbReference>
<sequence>SDLLIGLGNAEDAVLKIANEVQAGVIYTEEEVEQCVCSVLANVESSLSNGSFTRGNPPEIKFWSAPLYDYKSLRQLSTSRNQFLNEKFSTTTALPAPTLPTLNVELDTGSLPTLEELKVFLKESRMAQDNWVPIKSTSARSILKAALIQRKIKSNVSLSDGDGENIEDITTSAGAPGRKIAGSMFASESSLEVRGGTDITLDALDAYLKYLEGTGKASWQELHDKVRFAETRDGASFRTLFGNAIQLGVISRRRAYQETIQYERDRNAGFLSPFGYSTPTVTSAVDAICSLEWYWLLALKSQVSIEGNYPLKFWRWKGYLIQVYICWP</sequence>
<dbReference type="Proteomes" id="UP000015105">
    <property type="component" value="Chromosome 5D"/>
</dbReference>
<reference evidence="2" key="2">
    <citation type="journal article" date="2017" name="Nat. Plants">
        <title>The Aegilops tauschii genome reveals multiple impacts of transposons.</title>
        <authorList>
            <person name="Zhao G."/>
            <person name="Zou C."/>
            <person name="Li K."/>
            <person name="Wang K."/>
            <person name="Li T."/>
            <person name="Gao L."/>
            <person name="Zhang X."/>
            <person name="Wang H."/>
            <person name="Yang Z."/>
            <person name="Liu X."/>
            <person name="Jiang W."/>
            <person name="Mao L."/>
            <person name="Kong X."/>
            <person name="Jiao Y."/>
            <person name="Jia J."/>
        </authorList>
    </citation>
    <scope>NUCLEOTIDE SEQUENCE [LARGE SCALE GENOMIC DNA]</scope>
    <source>
        <strain evidence="2">cv. AL8/78</strain>
    </source>
</reference>
<name>A0A453LF10_AEGTS</name>
<proteinExistence type="predicted"/>
<reference evidence="1" key="5">
    <citation type="journal article" date="2021" name="G3 (Bethesda)">
        <title>Aegilops tauschii genome assembly Aet v5.0 features greater sequence contiguity and improved annotation.</title>
        <authorList>
            <person name="Wang L."/>
            <person name="Zhu T."/>
            <person name="Rodriguez J.C."/>
            <person name="Deal K.R."/>
            <person name="Dubcovsky J."/>
            <person name="McGuire P.E."/>
            <person name="Lux T."/>
            <person name="Spannagl M."/>
            <person name="Mayer K.F.X."/>
            <person name="Baldrich P."/>
            <person name="Meyers B.C."/>
            <person name="Huo N."/>
            <person name="Gu Y.Q."/>
            <person name="Zhou H."/>
            <person name="Devos K.M."/>
            <person name="Bennetzen J.L."/>
            <person name="Unver T."/>
            <person name="Budak H."/>
            <person name="Gulick P.J."/>
            <person name="Galiba G."/>
            <person name="Kalapos B."/>
            <person name="Nelson D.R."/>
            <person name="Li P."/>
            <person name="You F.M."/>
            <person name="Luo M.C."/>
            <person name="Dvorak J."/>
        </authorList>
    </citation>
    <scope>NUCLEOTIDE SEQUENCE [LARGE SCALE GENOMIC DNA]</scope>
    <source>
        <strain evidence="1">cv. AL8/78</strain>
    </source>
</reference>
<reference evidence="1" key="4">
    <citation type="submission" date="2019-03" db="UniProtKB">
        <authorList>
            <consortium name="EnsemblPlants"/>
        </authorList>
    </citation>
    <scope>IDENTIFICATION</scope>
</reference>
<dbReference type="PANTHER" id="PTHR47832:SF1">
    <property type="entry name" value="DNA PHOTOLYASE"/>
    <property type="match status" value="1"/>
</dbReference>
<evidence type="ECO:0000313" key="1">
    <source>
        <dbReference type="EnsemblPlants" id="AET5Gv20737000.21"/>
    </source>
</evidence>
<dbReference type="AlphaFoldDB" id="A0A453LF10"/>
<reference evidence="2" key="1">
    <citation type="journal article" date="2014" name="Science">
        <title>Ancient hybridizations among the ancestral genomes of bread wheat.</title>
        <authorList>
            <consortium name="International Wheat Genome Sequencing Consortium,"/>
            <person name="Marcussen T."/>
            <person name="Sandve S.R."/>
            <person name="Heier L."/>
            <person name="Spannagl M."/>
            <person name="Pfeifer M."/>
            <person name="Jakobsen K.S."/>
            <person name="Wulff B.B."/>
            <person name="Steuernagel B."/>
            <person name="Mayer K.F."/>
            <person name="Olsen O.A."/>
        </authorList>
    </citation>
    <scope>NUCLEOTIDE SEQUENCE [LARGE SCALE GENOMIC DNA]</scope>
    <source>
        <strain evidence="2">cv. AL8/78</strain>
    </source>
</reference>
<dbReference type="PANTHER" id="PTHR47832">
    <property type="entry name" value="DNA PHOTOLYASE"/>
    <property type="match status" value="1"/>
</dbReference>
<dbReference type="EnsemblPlants" id="AET5Gv20737000.21">
    <property type="protein sequence ID" value="AET5Gv20737000.21"/>
    <property type="gene ID" value="AET5Gv20737000"/>
</dbReference>
<reference evidence="1" key="3">
    <citation type="journal article" date="2017" name="Nature">
        <title>Genome sequence of the progenitor of the wheat D genome Aegilops tauschii.</title>
        <authorList>
            <person name="Luo M.C."/>
            <person name="Gu Y.Q."/>
            <person name="Puiu D."/>
            <person name="Wang H."/>
            <person name="Twardziok S.O."/>
            <person name="Deal K.R."/>
            <person name="Huo N."/>
            <person name="Zhu T."/>
            <person name="Wang L."/>
            <person name="Wang Y."/>
            <person name="McGuire P.E."/>
            <person name="Liu S."/>
            <person name="Long H."/>
            <person name="Ramasamy R.K."/>
            <person name="Rodriguez J.C."/>
            <person name="Van S.L."/>
            <person name="Yuan L."/>
            <person name="Wang Z."/>
            <person name="Xia Z."/>
            <person name="Xiao L."/>
            <person name="Anderson O.D."/>
            <person name="Ouyang S."/>
            <person name="Liang Y."/>
            <person name="Zimin A.V."/>
            <person name="Pertea G."/>
            <person name="Qi P."/>
            <person name="Bennetzen J.L."/>
            <person name="Dai X."/>
            <person name="Dawson M.W."/>
            <person name="Muller H.G."/>
            <person name="Kugler K."/>
            <person name="Rivarola-Duarte L."/>
            <person name="Spannagl M."/>
            <person name="Mayer K.F.X."/>
            <person name="Lu F.H."/>
            <person name="Bevan M.W."/>
            <person name="Leroy P."/>
            <person name="Li P."/>
            <person name="You F.M."/>
            <person name="Sun Q."/>
            <person name="Liu Z."/>
            <person name="Lyons E."/>
            <person name="Wicker T."/>
            <person name="Salzberg S.L."/>
            <person name="Devos K.M."/>
            <person name="Dvorak J."/>
        </authorList>
    </citation>
    <scope>NUCLEOTIDE SEQUENCE [LARGE SCALE GENOMIC DNA]</scope>
    <source>
        <strain evidence="1">cv. AL8/78</strain>
    </source>
</reference>
<protein>
    <submittedName>
        <fullName evidence="1">Uncharacterized protein</fullName>
    </submittedName>
</protein>
<evidence type="ECO:0000313" key="2">
    <source>
        <dbReference type="Proteomes" id="UP000015105"/>
    </source>
</evidence>
<accession>A0A453LF10</accession>